<dbReference type="RefSeq" id="WP_208849942.1">
    <property type="nucleotide sequence ID" value="NZ_JAGGDJ010000030.1"/>
</dbReference>
<dbReference type="EMBL" id="JAGGDJ010000030">
    <property type="protein sequence ID" value="MBO7747230.1"/>
    <property type="molecule type" value="Genomic_DNA"/>
</dbReference>
<protein>
    <submittedName>
        <fullName evidence="1">Uncharacterized protein</fullName>
    </submittedName>
</protein>
<reference evidence="1 2" key="1">
    <citation type="submission" date="2021-03" db="EMBL/GenBank/DDBJ databases">
        <title>Paenibacillus artemisicola MWE-103 whole genome sequence.</title>
        <authorList>
            <person name="Ham Y.J."/>
        </authorList>
    </citation>
    <scope>NUCLEOTIDE SEQUENCE [LARGE SCALE GENOMIC DNA]</scope>
    <source>
        <strain evidence="1 2">MWE-103</strain>
    </source>
</reference>
<dbReference type="Pfam" id="PF20074">
    <property type="entry name" value="DUF6470"/>
    <property type="match status" value="1"/>
</dbReference>
<evidence type="ECO:0000313" key="1">
    <source>
        <dbReference type="EMBL" id="MBO7747230.1"/>
    </source>
</evidence>
<keyword evidence="2" id="KW-1185">Reference proteome</keyword>
<accession>A0ABS3WFY8</accession>
<organism evidence="1 2">
    <name type="scientific">Paenibacillus artemisiicola</name>
    <dbReference type="NCBI Taxonomy" id="1172618"/>
    <lineage>
        <taxon>Bacteria</taxon>
        <taxon>Bacillati</taxon>
        <taxon>Bacillota</taxon>
        <taxon>Bacilli</taxon>
        <taxon>Bacillales</taxon>
        <taxon>Paenibacillaceae</taxon>
        <taxon>Paenibacillus</taxon>
    </lineage>
</organism>
<comment type="caution">
    <text evidence="1">The sequence shown here is derived from an EMBL/GenBank/DDBJ whole genome shotgun (WGS) entry which is preliminary data.</text>
</comment>
<gene>
    <name evidence="1" type="ORF">I8J29_23895</name>
</gene>
<evidence type="ECO:0000313" key="2">
    <source>
        <dbReference type="Proteomes" id="UP000670947"/>
    </source>
</evidence>
<proteinExistence type="predicted"/>
<dbReference type="Proteomes" id="UP000670947">
    <property type="component" value="Unassembled WGS sequence"/>
</dbReference>
<dbReference type="InterPro" id="IPR045527">
    <property type="entry name" value="DUF6470"/>
</dbReference>
<sequence>MRLPQLQITSQTAILGIRTEWGARTIRSERAEVEVHTDRPPTEAQSYKPVMTIDQSATWDAINGGRPEGLAKRLMSQTTSYVAQHIASVNEKWRSIGDLANNKANPIPDLAYASITRQRPALPVFGPASRLNTKVSFEVRKPDIEVKPWKVSIDVEPHRKPDIQFTPGKVRYTMERYPKVTVTPPPIVDLMV</sequence>
<name>A0ABS3WFY8_9BACL</name>